<dbReference type="Gene3D" id="1.25.40.380">
    <property type="entry name" value="Protein of unknown function DUF1810"/>
    <property type="match status" value="1"/>
</dbReference>
<evidence type="ECO:0000313" key="2">
    <source>
        <dbReference type="Proteomes" id="UP000092086"/>
    </source>
</evidence>
<proteinExistence type="predicted"/>
<accession>A0ABD6P6U1</accession>
<evidence type="ECO:0000313" key="1">
    <source>
        <dbReference type="EMBL" id="OBG43694.1"/>
    </source>
</evidence>
<name>A0ABD6P6U1_9MYCO</name>
<dbReference type="Proteomes" id="UP000092086">
    <property type="component" value="Unassembled WGS sequence"/>
</dbReference>
<dbReference type="Pfam" id="PF08837">
    <property type="entry name" value="DUF1810"/>
    <property type="match status" value="1"/>
</dbReference>
<comment type="caution">
    <text evidence="1">The sequence shown here is derived from an EMBL/GenBank/DDBJ whole genome shotgun (WGS) entry which is preliminary data.</text>
</comment>
<gene>
    <name evidence="1" type="ORF">A5672_10240</name>
</gene>
<dbReference type="InterPro" id="IPR014937">
    <property type="entry name" value="DUF1810"/>
</dbReference>
<protein>
    <submittedName>
        <fullName evidence="1">Calpastatin</fullName>
    </submittedName>
</protein>
<sequence>MDQTGDPFDLERFVDAQAPVYRDVVAELSDGRKRSHWMWFVFPQLRGLGGSPIAAHFGISSLDEARAYLRHELLGPRLRECARLVNEVEGRSASAIFGSPDDLKLRSSMTLFARATDDNEEFLALLDKYYGGLQDPLTLDRLAGS</sequence>
<dbReference type="PIRSF" id="PIRSF008546">
    <property type="entry name" value="UCP008546"/>
    <property type="match status" value="1"/>
</dbReference>
<dbReference type="SUPFAM" id="SSF140736">
    <property type="entry name" value="Rv1873-like"/>
    <property type="match status" value="1"/>
</dbReference>
<dbReference type="RefSeq" id="WP_068206819.1">
    <property type="nucleotide sequence ID" value="NZ_LZIT01000059.1"/>
</dbReference>
<dbReference type="InterPro" id="IPR036287">
    <property type="entry name" value="Rv1873-like_sf"/>
</dbReference>
<dbReference type="EMBL" id="LZIT01000059">
    <property type="protein sequence ID" value="OBG43694.1"/>
    <property type="molecule type" value="Genomic_DNA"/>
</dbReference>
<dbReference type="AlphaFoldDB" id="A0ABD6P6U1"/>
<reference evidence="1 2" key="1">
    <citation type="submission" date="2016-06" db="EMBL/GenBank/DDBJ databases">
        <authorList>
            <person name="Sutton G."/>
            <person name="Brinkac L."/>
            <person name="Sanka R."/>
            <person name="Adams M."/>
            <person name="Lau E."/>
            <person name="Sam S."/>
            <person name="Sreng N."/>
            <person name="Him V."/>
            <person name="Kerleguer A."/>
            <person name="Cheng S."/>
        </authorList>
    </citation>
    <scope>NUCLEOTIDE SEQUENCE [LARGE SCALE GENOMIC DNA]</scope>
    <source>
        <strain evidence="1 2">E2978</strain>
    </source>
</reference>
<organism evidence="1 2">
    <name type="scientific">Mycobacterium alsense</name>
    <dbReference type="NCBI Taxonomy" id="324058"/>
    <lineage>
        <taxon>Bacteria</taxon>
        <taxon>Bacillati</taxon>
        <taxon>Actinomycetota</taxon>
        <taxon>Actinomycetes</taxon>
        <taxon>Mycobacteriales</taxon>
        <taxon>Mycobacteriaceae</taxon>
        <taxon>Mycobacterium</taxon>
    </lineage>
</organism>